<dbReference type="AlphaFoldDB" id="A0A0C3KHY8"/>
<proteinExistence type="predicted"/>
<keyword evidence="2" id="KW-1185">Reference proteome</keyword>
<evidence type="ECO:0000313" key="1">
    <source>
        <dbReference type="EMBL" id="KIO21093.1"/>
    </source>
</evidence>
<organism evidence="1 2">
    <name type="scientific">Tulasnella calospora MUT 4182</name>
    <dbReference type="NCBI Taxonomy" id="1051891"/>
    <lineage>
        <taxon>Eukaryota</taxon>
        <taxon>Fungi</taxon>
        <taxon>Dikarya</taxon>
        <taxon>Basidiomycota</taxon>
        <taxon>Agaricomycotina</taxon>
        <taxon>Agaricomycetes</taxon>
        <taxon>Cantharellales</taxon>
        <taxon>Tulasnellaceae</taxon>
        <taxon>Tulasnella</taxon>
    </lineage>
</organism>
<dbReference type="EMBL" id="KN823149">
    <property type="protein sequence ID" value="KIO21093.1"/>
    <property type="molecule type" value="Genomic_DNA"/>
</dbReference>
<sequence length="85" mass="9692">MPCDTGGALVGYANSDYPTYHGWARFFSPAHCSTPPPPPTIAPLSTNSFVRRAMKRIPVNEDLWQVRKRSMNRSIRVKRILRCFV</sequence>
<protein>
    <submittedName>
        <fullName evidence="1">Uncharacterized protein</fullName>
    </submittedName>
</protein>
<reference evidence="2" key="2">
    <citation type="submission" date="2015-01" db="EMBL/GenBank/DDBJ databases">
        <title>Evolutionary Origins and Diversification of the Mycorrhizal Mutualists.</title>
        <authorList>
            <consortium name="DOE Joint Genome Institute"/>
            <consortium name="Mycorrhizal Genomics Consortium"/>
            <person name="Kohler A."/>
            <person name="Kuo A."/>
            <person name="Nagy L.G."/>
            <person name="Floudas D."/>
            <person name="Copeland A."/>
            <person name="Barry K.W."/>
            <person name="Cichocki N."/>
            <person name="Veneault-Fourrey C."/>
            <person name="LaButti K."/>
            <person name="Lindquist E.A."/>
            <person name="Lipzen A."/>
            <person name="Lundell T."/>
            <person name="Morin E."/>
            <person name="Murat C."/>
            <person name="Riley R."/>
            <person name="Ohm R."/>
            <person name="Sun H."/>
            <person name="Tunlid A."/>
            <person name="Henrissat B."/>
            <person name="Grigoriev I.V."/>
            <person name="Hibbett D.S."/>
            <person name="Martin F."/>
        </authorList>
    </citation>
    <scope>NUCLEOTIDE SEQUENCE [LARGE SCALE GENOMIC DNA]</scope>
    <source>
        <strain evidence="2">MUT 4182</strain>
    </source>
</reference>
<accession>A0A0C3KHY8</accession>
<gene>
    <name evidence="1" type="ORF">M407DRAFT_245583</name>
</gene>
<dbReference type="Proteomes" id="UP000054248">
    <property type="component" value="Unassembled WGS sequence"/>
</dbReference>
<name>A0A0C3KHY8_9AGAM</name>
<dbReference type="HOGENOM" id="CLU_2514290_0_0_1"/>
<evidence type="ECO:0000313" key="2">
    <source>
        <dbReference type="Proteomes" id="UP000054248"/>
    </source>
</evidence>
<reference evidence="1 2" key="1">
    <citation type="submission" date="2014-04" db="EMBL/GenBank/DDBJ databases">
        <authorList>
            <consortium name="DOE Joint Genome Institute"/>
            <person name="Kuo A."/>
            <person name="Girlanda M."/>
            <person name="Perotto S."/>
            <person name="Kohler A."/>
            <person name="Nagy L.G."/>
            <person name="Floudas D."/>
            <person name="Copeland A."/>
            <person name="Barry K.W."/>
            <person name="Cichocki N."/>
            <person name="Veneault-Fourrey C."/>
            <person name="LaButti K."/>
            <person name="Lindquist E.A."/>
            <person name="Lipzen A."/>
            <person name="Lundell T."/>
            <person name="Morin E."/>
            <person name="Murat C."/>
            <person name="Sun H."/>
            <person name="Tunlid A."/>
            <person name="Henrissat B."/>
            <person name="Grigoriev I.V."/>
            <person name="Hibbett D.S."/>
            <person name="Martin F."/>
            <person name="Nordberg H.P."/>
            <person name="Cantor M.N."/>
            <person name="Hua S.X."/>
        </authorList>
    </citation>
    <scope>NUCLEOTIDE SEQUENCE [LARGE SCALE GENOMIC DNA]</scope>
    <source>
        <strain evidence="1 2">MUT 4182</strain>
    </source>
</reference>